<protein>
    <recommendedName>
        <fullName evidence="4">EF-hand domain-containing protein</fullName>
    </recommendedName>
</protein>
<dbReference type="Proteomes" id="UP001222027">
    <property type="component" value="Unassembled WGS sequence"/>
</dbReference>
<feature type="compositionally biased region" description="Gly residues" evidence="1">
    <location>
        <begin position="41"/>
        <end position="58"/>
    </location>
</feature>
<dbReference type="PANTHER" id="PTHR34574">
    <property type="entry name" value="CALCIUM-BINDING EF-HAND FAMILY PROTEIN-RELATED"/>
    <property type="match status" value="1"/>
</dbReference>
<evidence type="ECO:0000313" key="3">
    <source>
        <dbReference type="Proteomes" id="UP001222027"/>
    </source>
</evidence>
<dbReference type="AlphaFoldDB" id="A0AAV8PFD4"/>
<proteinExistence type="predicted"/>
<keyword evidence="3" id="KW-1185">Reference proteome</keyword>
<dbReference type="PANTHER" id="PTHR34574:SF10">
    <property type="entry name" value="OS09G0482800 PROTEIN"/>
    <property type="match status" value="1"/>
</dbReference>
<sequence>MSVVILDGSTIREFVNDEGAFSGSVEERVASLDTDHNGLRWSGGLGGIPGGDEGGDVGGGERARIPPDSDGGGGRQLYLGLFGRFDCDGSGAVDLEEFLVEMREVMLVVANGLGFRPIQMVVKAASSRGLWRGSRRRNHAV</sequence>
<feature type="region of interest" description="Disordered" evidence="1">
    <location>
        <begin position="41"/>
        <end position="71"/>
    </location>
</feature>
<dbReference type="PROSITE" id="PS00018">
    <property type="entry name" value="EF_HAND_1"/>
    <property type="match status" value="1"/>
</dbReference>
<dbReference type="EMBL" id="JAQQAF010000005">
    <property type="protein sequence ID" value="KAJ8485095.1"/>
    <property type="molecule type" value="Genomic_DNA"/>
</dbReference>
<organism evidence="2 3">
    <name type="scientific">Ensete ventricosum</name>
    <name type="common">Abyssinian banana</name>
    <name type="synonym">Musa ensete</name>
    <dbReference type="NCBI Taxonomy" id="4639"/>
    <lineage>
        <taxon>Eukaryota</taxon>
        <taxon>Viridiplantae</taxon>
        <taxon>Streptophyta</taxon>
        <taxon>Embryophyta</taxon>
        <taxon>Tracheophyta</taxon>
        <taxon>Spermatophyta</taxon>
        <taxon>Magnoliopsida</taxon>
        <taxon>Liliopsida</taxon>
        <taxon>Zingiberales</taxon>
        <taxon>Musaceae</taxon>
        <taxon>Ensete</taxon>
    </lineage>
</organism>
<reference evidence="2 3" key="1">
    <citation type="submission" date="2022-12" db="EMBL/GenBank/DDBJ databases">
        <title>Chromosome-scale assembly of the Ensete ventricosum genome.</title>
        <authorList>
            <person name="Dussert Y."/>
            <person name="Stocks J."/>
            <person name="Wendawek A."/>
            <person name="Woldeyes F."/>
            <person name="Nichols R.A."/>
            <person name="Borrell J.S."/>
        </authorList>
    </citation>
    <scope>NUCLEOTIDE SEQUENCE [LARGE SCALE GENOMIC DNA]</scope>
    <source>
        <strain evidence="3">cv. Maze</strain>
        <tissue evidence="2">Seeds</tissue>
    </source>
</reference>
<evidence type="ECO:0008006" key="4">
    <source>
        <dbReference type="Google" id="ProtNLM"/>
    </source>
</evidence>
<accession>A0AAV8PFD4</accession>
<comment type="caution">
    <text evidence="2">The sequence shown here is derived from an EMBL/GenBank/DDBJ whole genome shotgun (WGS) entry which is preliminary data.</text>
</comment>
<evidence type="ECO:0000313" key="2">
    <source>
        <dbReference type="EMBL" id="KAJ8485095.1"/>
    </source>
</evidence>
<gene>
    <name evidence="2" type="ORF">OPV22_017580</name>
</gene>
<evidence type="ECO:0000256" key="1">
    <source>
        <dbReference type="SAM" id="MobiDB-lite"/>
    </source>
</evidence>
<name>A0AAV8PFD4_ENSVE</name>
<dbReference type="InterPro" id="IPR018247">
    <property type="entry name" value="EF_Hand_1_Ca_BS"/>
</dbReference>